<protein>
    <submittedName>
        <fullName evidence="1">Uncharacterized protein</fullName>
    </submittedName>
</protein>
<evidence type="ECO:0000313" key="1">
    <source>
        <dbReference type="EMBL" id="KDN94662.1"/>
    </source>
</evidence>
<dbReference type="STRING" id="28885.EI16_12240"/>
<evidence type="ECO:0000313" key="2">
    <source>
        <dbReference type="Proteomes" id="UP000027341"/>
    </source>
</evidence>
<comment type="caution">
    <text evidence="1">The sequence shown here is derived from an EMBL/GenBank/DDBJ whole genome shotgun (WGS) entry which is preliminary data.</text>
</comment>
<organism evidence="1 2">
    <name type="scientific">Hydrogenovibrio marinus</name>
    <dbReference type="NCBI Taxonomy" id="28885"/>
    <lineage>
        <taxon>Bacteria</taxon>
        <taxon>Pseudomonadati</taxon>
        <taxon>Pseudomonadota</taxon>
        <taxon>Gammaproteobacteria</taxon>
        <taxon>Thiotrichales</taxon>
        <taxon>Piscirickettsiaceae</taxon>
        <taxon>Hydrogenovibrio</taxon>
    </lineage>
</organism>
<proteinExistence type="predicted"/>
<dbReference type="Proteomes" id="UP000027341">
    <property type="component" value="Unassembled WGS sequence"/>
</dbReference>
<sequence>MIPSEVLINVLQEGNKVRLHGIDGYTRKEAANLIGIKQLTQLDVDVSKYTNLACWMLENTTKTNILNQKEFSSSLLGTNFQPGEYEQEQVTDALAKTRIGKQTAEYVLDVLANGKSLNDLPIPKHKHENVRQACQNIVADLNNGSNRQKFVLEGFKKTLSKKLQYFSPAFFLQVITYSSRNRIEKLFNGEGKLSTPEIAMVQIATLMNDKKLLAFEAAVYEILKTIEDFRYERYVQIRKLSVLLTDTGDCDNFPLWLRFFDQDSRSQFPELELLSEVYENILKLNKLSADAIREAYREKCGANKRISIFDFAKAKKILDEKKFNMSEVHRKVQPKTDVANFHRSYKTWQQKWKKHEYWKD</sequence>
<gene>
    <name evidence="1" type="ORF">EI16_12240</name>
</gene>
<dbReference type="EMBL" id="JMIU01000002">
    <property type="protein sequence ID" value="KDN94662.1"/>
    <property type="molecule type" value="Genomic_DNA"/>
</dbReference>
<accession>A0A066ZME6</accession>
<reference evidence="1 2" key="1">
    <citation type="submission" date="2014-04" db="EMBL/GenBank/DDBJ databases">
        <title>Draft genome sequence of Hydrogenovibrio marinus MH-110, a model organism for aerobic H2 metabolism.</title>
        <authorList>
            <person name="Cha H.J."/>
            <person name="Jo B.H."/>
            <person name="Hwang B.H."/>
        </authorList>
    </citation>
    <scope>NUCLEOTIDE SEQUENCE [LARGE SCALE GENOMIC DNA]</scope>
    <source>
        <strain evidence="1 2">MH-110</strain>
    </source>
</reference>
<dbReference type="AlphaFoldDB" id="A0A066ZME6"/>
<name>A0A066ZME6_HYDMR</name>
<keyword evidence="2" id="KW-1185">Reference proteome</keyword>
<dbReference type="RefSeq" id="WP_029913591.1">
    <property type="nucleotide sequence ID" value="NZ_JMIU01000002.1"/>
</dbReference>